<reference evidence="1" key="1">
    <citation type="journal article" date="2020" name="Nature">
        <title>Giant virus diversity and host interactions through global metagenomics.</title>
        <authorList>
            <person name="Schulz F."/>
            <person name="Roux S."/>
            <person name="Paez-Espino D."/>
            <person name="Jungbluth S."/>
            <person name="Walsh D.A."/>
            <person name="Denef V.J."/>
            <person name="McMahon K.D."/>
            <person name="Konstantinidis K.T."/>
            <person name="Eloe-Fadrosh E.A."/>
            <person name="Kyrpides N.C."/>
            <person name="Woyke T."/>
        </authorList>
    </citation>
    <scope>NUCLEOTIDE SEQUENCE</scope>
    <source>
        <strain evidence="1">GVMAG-M-3300023179-114</strain>
    </source>
</reference>
<name>A0A6C0E1U9_9ZZZZ</name>
<dbReference type="AlphaFoldDB" id="A0A6C0E1U9"/>
<organism evidence="1">
    <name type="scientific">viral metagenome</name>
    <dbReference type="NCBI Taxonomy" id="1070528"/>
    <lineage>
        <taxon>unclassified sequences</taxon>
        <taxon>metagenomes</taxon>
        <taxon>organismal metagenomes</taxon>
    </lineage>
</organism>
<sequence length="94" mass="10499">MSGANYGGRQANQTAYIKTFVEGNPDQLWIVDNVANTQVLSPASPYIDIYVPNNIYLGGTVIHLPTSSQIDILQLVNRIQELEDKVRRLESRVP</sequence>
<dbReference type="EMBL" id="MN739723">
    <property type="protein sequence ID" value="QHT23014.1"/>
    <property type="molecule type" value="Genomic_DNA"/>
</dbReference>
<accession>A0A6C0E1U9</accession>
<protein>
    <submittedName>
        <fullName evidence="1">Uncharacterized protein</fullName>
    </submittedName>
</protein>
<evidence type="ECO:0000313" key="1">
    <source>
        <dbReference type="EMBL" id="QHT23014.1"/>
    </source>
</evidence>
<proteinExistence type="predicted"/>